<gene>
    <name evidence="1" type="ORF">MNB_ARC-1_1295</name>
</gene>
<organism evidence="1">
    <name type="scientific">hydrothermal vent metagenome</name>
    <dbReference type="NCBI Taxonomy" id="652676"/>
    <lineage>
        <taxon>unclassified sequences</taxon>
        <taxon>metagenomes</taxon>
        <taxon>ecological metagenomes</taxon>
    </lineage>
</organism>
<dbReference type="AlphaFoldDB" id="A0A3B1E6J5"/>
<proteinExistence type="predicted"/>
<accession>A0A3B1E6J5</accession>
<protein>
    <recommendedName>
        <fullName evidence="2">Resolvase HTH domain-containing protein</fullName>
    </recommendedName>
</protein>
<evidence type="ECO:0000313" key="1">
    <source>
        <dbReference type="EMBL" id="VAY87757.1"/>
    </source>
</evidence>
<evidence type="ECO:0008006" key="2">
    <source>
        <dbReference type="Google" id="ProtNLM"/>
    </source>
</evidence>
<reference evidence="1" key="1">
    <citation type="submission" date="2018-10" db="EMBL/GenBank/DDBJ databases">
        <authorList>
            <person name="Aoki K."/>
        </authorList>
    </citation>
    <scope>NUCLEOTIDE SEQUENCE</scope>
</reference>
<name>A0A3B1E6J5_9ZZZZ</name>
<dbReference type="EMBL" id="UOYO01000033">
    <property type="protein sequence ID" value="VAY87757.1"/>
    <property type="molecule type" value="Genomic_DNA"/>
</dbReference>
<sequence length="66" mass="7555">MARKPRINLVGFHHIVNRGVARKITTKEDRNRVILKALDDGYRQSEIVQHLNISCATVSKVFRGVK</sequence>